<reference evidence="1 2" key="1">
    <citation type="submission" date="2024-07" db="EMBL/GenBank/DDBJ databases">
        <title>Genomic Encyclopedia of Type Strains, Phase V (KMG-V): Genome sequencing to study the core and pangenomes of soil and plant-associated prokaryotes.</title>
        <authorList>
            <person name="Whitman W."/>
        </authorList>
    </citation>
    <scope>NUCLEOTIDE SEQUENCE [LARGE SCALE GENOMIC DNA]</scope>
    <source>
        <strain evidence="1 2">USDA 222</strain>
    </source>
</reference>
<comment type="caution">
    <text evidence="1">The sequence shown here is derived from an EMBL/GenBank/DDBJ whole genome shotgun (WGS) entry which is preliminary data.</text>
</comment>
<organism evidence="1 2">
    <name type="scientific">Bradyrhizobium yuanmingense</name>
    <dbReference type="NCBI Taxonomy" id="108015"/>
    <lineage>
        <taxon>Bacteria</taxon>
        <taxon>Pseudomonadati</taxon>
        <taxon>Pseudomonadota</taxon>
        <taxon>Alphaproteobacteria</taxon>
        <taxon>Hyphomicrobiales</taxon>
        <taxon>Nitrobacteraceae</taxon>
        <taxon>Bradyrhizobium</taxon>
    </lineage>
</organism>
<proteinExistence type="predicted"/>
<evidence type="ECO:0000313" key="2">
    <source>
        <dbReference type="Proteomes" id="UP001565474"/>
    </source>
</evidence>
<keyword evidence="2" id="KW-1185">Reference proteome</keyword>
<dbReference type="RefSeq" id="WP_157785092.1">
    <property type="nucleotide sequence ID" value="NZ_JBGBYD010000002.1"/>
</dbReference>
<accession>A0ABV4GEA6</accession>
<name>A0ABV4GEA6_9BRAD</name>
<gene>
    <name evidence="1" type="ORF">ABH992_002205</name>
</gene>
<dbReference type="EMBL" id="JBGBZN010000002">
    <property type="protein sequence ID" value="MEY9469806.1"/>
    <property type="molecule type" value="Genomic_DNA"/>
</dbReference>
<dbReference type="Proteomes" id="UP001565474">
    <property type="component" value="Unassembled WGS sequence"/>
</dbReference>
<evidence type="ECO:0000313" key="1">
    <source>
        <dbReference type="EMBL" id="MEY9469806.1"/>
    </source>
</evidence>
<protein>
    <submittedName>
        <fullName evidence="1">Uncharacterized protein</fullName>
    </submittedName>
</protein>
<sequence length="129" mass="14237">MDAIGARQPIDGGRNIAVEPDRFRKFSDRDGRVTAQFAKNQRLGRRQRCGRPMPPDLPAVRCEGLGQDIVGIEFHHAEAALGDRQEVNSFGIEVAKRAILSDIEDEAPVIKFGDQHPDVDIFAAKFQAG</sequence>